<gene>
    <name evidence="2" type="ORF">H8D96_03260</name>
</gene>
<evidence type="ECO:0000313" key="2">
    <source>
        <dbReference type="EMBL" id="MBC8430917.1"/>
    </source>
</evidence>
<evidence type="ECO:0000259" key="1">
    <source>
        <dbReference type="PROSITE" id="PS51725"/>
    </source>
</evidence>
<dbReference type="Pfam" id="PF03992">
    <property type="entry name" value="ABM"/>
    <property type="match status" value="1"/>
</dbReference>
<dbReference type="EMBL" id="JACNIG010000093">
    <property type="protein sequence ID" value="MBC8430917.1"/>
    <property type="molecule type" value="Genomic_DNA"/>
</dbReference>
<dbReference type="InterPro" id="IPR007138">
    <property type="entry name" value="ABM_dom"/>
</dbReference>
<reference evidence="2 3" key="1">
    <citation type="submission" date="2020-08" db="EMBL/GenBank/DDBJ databases">
        <title>Bridging the membrane lipid divide: bacteria of the FCB group superphylum have the potential to synthesize archaeal ether lipids.</title>
        <authorList>
            <person name="Villanueva L."/>
            <person name="Von Meijenfeldt F.A.B."/>
            <person name="Westbye A.B."/>
            <person name="Yadav S."/>
            <person name="Hopmans E.C."/>
            <person name="Dutilh B.E."/>
            <person name="Sinninghe Damste J.S."/>
        </authorList>
    </citation>
    <scope>NUCLEOTIDE SEQUENCE [LARGE SCALE GENOMIC DNA]</scope>
    <source>
        <strain evidence="2">NIOZ-UU17</strain>
    </source>
</reference>
<proteinExistence type="predicted"/>
<feature type="domain" description="ABM" evidence="1">
    <location>
        <begin position="1"/>
        <end position="92"/>
    </location>
</feature>
<sequence length="97" mass="11536">MPVQIMIKRKWQVNKPEDLLPLLAELRSRAKEQAGYISSETLRNLDDPDEFLVISRWETADDWKKWFHSKEKRDIQGKVDSLIGEKTFYDIFETVSH</sequence>
<name>A0A8J6P090_9BACT</name>
<dbReference type="AlphaFoldDB" id="A0A8J6P090"/>
<accession>A0A8J6P090</accession>
<protein>
    <submittedName>
        <fullName evidence="2">Antibiotic biosynthesis monooxygenase</fullName>
    </submittedName>
</protein>
<keyword evidence="2" id="KW-0560">Oxidoreductase</keyword>
<evidence type="ECO:0000313" key="3">
    <source>
        <dbReference type="Proteomes" id="UP000605201"/>
    </source>
</evidence>
<dbReference type="PROSITE" id="PS51725">
    <property type="entry name" value="ABM"/>
    <property type="match status" value="1"/>
</dbReference>
<keyword evidence="2" id="KW-0503">Monooxygenase</keyword>
<dbReference type="Gene3D" id="3.30.70.100">
    <property type="match status" value="1"/>
</dbReference>
<dbReference type="SUPFAM" id="SSF54909">
    <property type="entry name" value="Dimeric alpha+beta barrel"/>
    <property type="match status" value="1"/>
</dbReference>
<dbReference type="Proteomes" id="UP000605201">
    <property type="component" value="Unassembled WGS sequence"/>
</dbReference>
<dbReference type="GO" id="GO:0004497">
    <property type="term" value="F:monooxygenase activity"/>
    <property type="evidence" value="ECO:0007669"/>
    <property type="project" value="UniProtKB-KW"/>
</dbReference>
<dbReference type="InterPro" id="IPR011008">
    <property type="entry name" value="Dimeric_a/b-barrel"/>
</dbReference>
<comment type="caution">
    <text evidence="2">The sequence shown here is derived from an EMBL/GenBank/DDBJ whole genome shotgun (WGS) entry which is preliminary data.</text>
</comment>
<organism evidence="2 3">
    <name type="scientific">Candidatus Desulfatibia vada</name>
    <dbReference type="NCBI Taxonomy" id="2841696"/>
    <lineage>
        <taxon>Bacteria</taxon>
        <taxon>Pseudomonadati</taxon>
        <taxon>Thermodesulfobacteriota</taxon>
        <taxon>Desulfobacteria</taxon>
        <taxon>Desulfobacterales</taxon>
        <taxon>Desulfobacterales incertae sedis</taxon>
        <taxon>Candidatus Desulfatibia</taxon>
    </lineage>
</organism>